<dbReference type="RefSeq" id="XP_066933526.1">
    <property type="nucleotide sequence ID" value="XM_067077425.1"/>
</dbReference>
<keyword evidence="3" id="KW-1185">Reference proteome</keyword>
<reference evidence="2" key="1">
    <citation type="submission" date="2021-01" db="UniProtKB">
        <authorList>
            <consortium name="EnsemblMetazoa"/>
        </authorList>
    </citation>
    <scope>IDENTIFICATION</scope>
</reference>
<evidence type="ECO:0000313" key="3">
    <source>
        <dbReference type="Proteomes" id="UP000594262"/>
    </source>
</evidence>
<dbReference type="InterPro" id="IPR011009">
    <property type="entry name" value="Kinase-like_dom_sf"/>
</dbReference>
<dbReference type="PROSITE" id="PS50011">
    <property type="entry name" value="PROTEIN_KINASE_DOM"/>
    <property type="match status" value="1"/>
</dbReference>
<dbReference type="PANTHER" id="PTHR24361">
    <property type="entry name" value="MITOGEN-ACTIVATED KINASE KINASE KINASE"/>
    <property type="match status" value="1"/>
</dbReference>
<evidence type="ECO:0000313" key="2">
    <source>
        <dbReference type="EnsemblMetazoa" id="CLYHEMP008983.1"/>
    </source>
</evidence>
<dbReference type="SUPFAM" id="SSF56112">
    <property type="entry name" value="Protein kinase-like (PK-like)"/>
    <property type="match status" value="1"/>
</dbReference>
<dbReference type="RefSeq" id="XP_066933525.1">
    <property type="nucleotide sequence ID" value="XM_067077424.1"/>
</dbReference>
<protein>
    <recommendedName>
        <fullName evidence="1">Protein kinase domain-containing protein</fullName>
    </recommendedName>
</protein>
<dbReference type="GO" id="GO:0005737">
    <property type="term" value="C:cytoplasm"/>
    <property type="evidence" value="ECO:0007669"/>
    <property type="project" value="TreeGrafter"/>
</dbReference>
<dbReference type="Gene3D" id="1.10.510.10">
    <property type="entry name" value="Transferase(Phosphotransferase) domain 1"/>
    <property type="match status" value="1"/>
</dbReference>
<dbReference type="InterPro" id="IPR000719">
    <property type="entry name" value="Prot_kinase_dom"/>
</dbReference>
<dbReference type="InterPro" id="IPR053235">
    <property type="entry name" value="Ser_Thr_kinase"/>
</dbReference>
<dbReference type="EnsemblMetazoa" id="CLYHEMT008983.1">
    <property type="protein sequence ID" value="CLYHEMP008983.1"/>
    <property type="gene ID" value="CLYHEMG008983"/>
</dbReference>
<proteinExistence type="predicted"/>
<dbReference type="GO" id="GO:0004674">
    <property type="term" value="F:protein serine/threonine kinase activity"/>
    <property type="evidence" value="ECO:0007669"/>
    <property type="project" value="TreeGrafter"/>
</dbReference>
<accession>A0A7M5WS66</accession>
<name>A0A7M5WS66_9CNID</name>
<dbReference type="OrthoDB" id="547665at2759"/>
<dbReference type="Proteomes" id="UP000594262">
    <property type="component" value="Unplaced"/>
</dbReference>
<organism evidence="2 3">
    <name type="scientific">Clytia hemisphaerica</name>
    <dbReference type="NCBI Taxonomy" id="252671"/>
    <lineage>
        <taxon>Eukaryota</taxon>
        <taxon>Metazoa</taxon>
        <taxon>Cnidaria</taxon>
        <taxon>Hydrozoa</taxon>
        <taxon>Hydroidolina</taxon>
        <taxon>Leptothecata</taxon>
        <taxon>Obeliida</taxon>
        <taxon>Clytiidae</taxon>
        <taxon>Clytia</taxon>
    </lineage>
</organism>
<dbReference type="Pfam" id="PF00069">
    <property type="entry name" value="Pkinase"/>
    <property type="match status" value="1"/>
</dbReference>
<sequence length="459" mass="52088">MEATLKAIEEDLSKTFKVTLSLEIPKLDFIKDSNQKTITHKIDEGNENKISADKVDEEYKDIEVTTKRAEHQMSGGKENWINADENIQMTDHQMDQESESEITPDEEIEDIETTGARKRFRWTIKEDPSKDGKQKQIDRLKRVNASQAYTIDLLKEKNASLTLRNANYTHLRMLEQLGETRSSLMVDASLFSNSFHSGDAILQQQSSDILDPSTFQDLAVKILPCGTFSSIKKLSFSTKESVILKTLKPDSFGLQSLAVLSHEHRLLKFVGTHSNIVSTLGLVNSNGSFSHVMSFEIGMTLFEMTQKSISVSSLAEFKSIIEGVANGLNFLFEKGVIHNHLVPENVIVREGFSKIIGFTFACRVYSCKKNIQNVLCKFEDANHLAPELYHGSPVSFYSDVYAFGMLLMKMLEMKFAFTMNTFFRSRVDCYADSCMYTADLRPPHKFLASKTKQMLYYKI</sequence>
<dbReference type="GO" id="GO:0005524">
    <property type="term" value="F:ATP binding"/>
    <property type="evidence" value="ECO:0007669"/>
    <property type="project" value="InterPro"/>
</dbReference>
<dbReference type="AlphaFoldDB" id="A0A7M5WS66"/>
<dbReference type="GeneID" id="136821190"/>
<feature type="domain" description="Protein kinase" evidence="1">
    <location>
        <begin position="217"/>
        <end position="459"/>
    </location>
</feature>
<evidence type="ECO:0000259" key="1">
    <source>
        <dbReference type="PROSITE" id="PS50011"/>
    </source>
</evidence>